<feature type="compositionally biased region" description="Low complexity" evidence="1">
    <location>
        <begin position="173"/>
        <end position="187"/>
    </location>
</feature>
<feature type="region of interest" description="Disordered" evidence="1">
    <location>
        <begin position="73"/>
        <end position="116"/>
    </location>
</feature>
<protein>
    <submittedName>
        <fullName evidence="2">Uncharacterized protein</fullName>
    </submittedName>
</protein>
<feature type="region of interest" description="Disordered" evidence="1">
    <location>
        <begin position="265"/>
        <end position="284"/>
    </location>
</feature>
<feature type="compositionally biased region" description="Polar residues" evidence="1">
    <location>
        <begin position="389"/>
        <end position="400"/>
    </location>
</feature>
<sequence>MWSILTALLALPLLAFISIPLILSAWVTISFALFALVLRLSVVSIELVYGLLLHFLSVPTSSTSSLLTFAASEPTTPADGRSRRNSGHGAQPRKNNDSLASWATGTSLEEPENRRRNSYARSMIEAHNLSPSTPFGFPVCGDEGRDFEGVGGWRSCMPSKARSTHSLYEKGTSKAASSASSSSSTHSRSGEGDPDADIDADDRAWLSLNHRLELPSQLITLGASGYPATTLNSPTHFDDTRNNRCHFQTFSPGADSHGLQFDGHHDGHRNHHRSLTTSSLTTSDRRTGAGLSLALLTRPDNTALHSREYGYGMSSSTSRLSAPFMTPQPYATFNTQSRALPRGLPVNGAPYTSSYLSGSVDGGHSFGSNISGGSGGGYFSLRRRSSSGNHTLSPSASGYTTPGVGASTDERDASLGFARLMAHYPTSPRHRRQSISGSNLRALGSG</sequence>
<dbReference type="RefSeq" id="XP_022487258.1">
    <property type="nucleotide sequence ID" value="XM_022632782.1"/>
</dbReference>
<feature type="region of interest" description="Disordered" evidence="1">
    <location>
        <begin position="167"/>
        <end position="198"/>
    </location>
</feature>
<comment type="caution">
    <text evidence="2">The sequence shown here is derived from an EMBL/GenBank/DDBJ whole genome shotgun (WGS) entry which is preliminary data.</text>
</comment>
<gene>
    <name evidence="2" type="ORF">PENARI_c012G00318</name>
</gene>
<dbReference type="Proteomes" id="UP000177622">
    <property type="component" value="Unassembled WGS sequence"/>
</dbReference>
<feature type="compositionally biased region" description="Polar residues" evidence="1">
    <location>
        <begin position="97"/>
        <end position="107"/>
    </location>
</feature>
<keyword evidence="3" id="KW-1185">Reference proteome</keyword>
<dbReference type="GeneID" id="34577516"/>
<evidence type="ECO:0000256" key="1">
    <source>
        <dbReference type="SAM" id="MobiDB-lite"/>
    </source>
</evidence>
<dbReference type="OrthoDB" id="4492972at2759"/>
<dbReference type="EMBL" id="LXJU01000012">
    <property type="protein sequence ID" value="OGE51814.1"/>
    <property type="molecule type" value="Genomic_DNA"/>
</dbReference>
<proteinExistence type="predicted"/>
<feature type="region of interest" description="Disordered" evidence="1">
    <location>
        <begin position="424"/>
        <end position="446"/>
    </location>
</feature>
<organism evidence="2 3">
    <name type="scientific">Penicillium arizonense</name>
    <dbReference type="NCBI Taxonomy" id="1835702"/>
    <lineage>
        <taxon>Eukaryota</taxon>
        <taxon>Fungi</taxon>
        <taxon>Dikarya</taxon>
        <taxon>Ascomycota</taxon>
        <taxon>Pezizomycotina</taxon>
        <taxon>Eurotiomycetes</taxon>
        <taxon>Eurotiomycetidae</taxon>
        <taxon>Eurotiales</taxon>
        <taxon>Aspergillaceae</taxon>
        <taxon>Penicillium</taxon>
    </lineage>
</organism>
<feature type="region of interest" description="Disordered" evidence="1">
    <location>
        <begin position="381"/>
        <end position="409"/>
    </location>
</feature>
<accession>A0A1F5LF09</accession>
<reference evidence="2 3" key="1">
    <citation type="journal article" date="2016" name="Sci. Rep.">
        <title>Penicillium arizonense, a new, genome sequenced fungal species, reveals a high chemical diversity in secreted metabolites.</title>
        <authorList>
            <person name="Grijseels S."/>
            <person name="Nielsen J.C."/>
            <person name="Randelovic M."/>
            <person name="Nielsen J."/>
            <person name="Nielsen K.F."/>
            <person name="Workman M."/>
            <person name="Frisvad J.C."/>
        </authorList>
    </citation>
    <scope>NUCLEOTIDE SEQUENCE [LARGE SCALE GENOMIC DNA]</scope>
    <source>
        <strain evidence="2 3">CBS 141311</strain>
    </source>
</reference>
<dbReference type="AlphaFoldDB" id="A0A1F5LF09"/>
<evidence type="ECO:0000313" key="2">
    <source>
        <dbReference type="EMBL" id="OGE51814.1"/>
    </source>
</evidence>
<evidence type="ECO:0000313" key="3">
    <source>
        <dbReference type="Proteomes" id="UP000177622"/>
    </source>
</evidence>
<name>A0A1F5LF09_PENAI</name>